<name>A0AA39SVT0_ACESA</name>
<dbReference type="SUPFAM" id="SSF52047">
    <property type="entry name" value="RNI-like"/>
    <property type="match status" value="1"/>
</dbReference>
<comment type="caution">
    <text evidence="2">The sequence shown here is derived from an EMBL/GenBank/DDBJ whole genome shotgun (WGS) entry which is preliminary data.</text>
</comment>
<evidence type="ECO:0000313" key="2">
    <source>
        <dbReference type="EMBL" id="KAK0596445.1"/>
    </source>
</evidence>
<dbReference type="InterPro" id="IPR032675">
    <property type="entry name" value="LRR_dom_sf"/>
</dbReference>
<protein>
    <recommendedName>
        <fullName evidence="1">At1g61320/AtMIF1 LRR domain-containing protein</fullName>
    </recommendedName>
</protein>
<dbReference type="Gene3D" id="3.80.10.10">
    <property type="entry name" value="Ribonuclease Inhibitor"/>
    <property type="match status" value="1"/>
</dbReference>
<dbReference type="PANTHER" id="PTHR34145:SF51">
    <property type="entry name" value="FBD DOMAIN-CONTAINING PROTEIN"/>
    <property type="match status" value="1"/>
</dbReference>
<accession>A0AA39SVT0</accession>
<reference evidence="2" key="2">
    <citation type="submission" date="2023-06" db="EMBL/GenBank/DDBJ databases">
        <authorList>
            <person name="Swenson N.G."/>
            <person name="Wegrzyn J.L."/>
            <person name="Mcevoy S.L."/>
        </authorList>
    </citation>
    <scope>NUCLEOTIDE SEQUENCE</scope>
    <source>
        <strain evidence="2">NS2018</strain>
        <tissue evidence="2">Leaf</tissue>
    </source>
</reference>
<dbReference type="InterPro" id="IPR053772">
    <property type="entry name" value="At1g61320/At1g61330-like"/>
</dbReference>
<keyword evidence="3" id="KW-1185">Reference proteome</keyword>
<evidence type="ECO:0000259" key="1">
    <source>
        <dbReference type="Pfam" id="PF23622"/>
    </source>
</evidence>
<evidence type="ECO:0000313" key="3">
    <source>
        <dbReference type="Proteomes" id="UP001168877"/>
    </source>
</evidence>
<dbReference type="Pfam" id="PF23622">
    <property type="entry name" value="LRR_At1g61320_AtMIF1"/>
    <property type="match status" value="1"/>
</dbReference>
<dbReference type="EMBL" id="JAUESC010000004">
    <property type="protein sequence ID" value="KAK0596445.1"/>
    <property type="molecule type" value="Genomic_DNA"/>
</dbReference>
<proteinExistence type="predicted"/>
<organism evidence="2 3">
    <name type="scientific">Acer saccharum</name>
    <name type="common">Sugar maple</name>
    <dbReference type="NCBI Taxonomy" id="4024"/>
    <lineage>
        <taxon>Eukaryota</taxon>
        <taxon>Viridiplantae</taxon>
        <taxon>Streptophyta</taxon>
        <taxon>Embryophyta</taxon>
        <taxon>Tracheophyta</taxon>
        <taxon>Spermatophyta</taxon>
        <taxon>Magnoliopsida</taxon>
        <taxon>eudicotyledons</taxon>
        <taxon>Gunneridae</taxon>
        <taxon>Pentapetalae</taxon>
        <taxon>rosids</taxon>
        <taxon>malvids</taxon>
        <taxon>Sapindales</taxon>
        <taxon>Sapindaceae</taxon>
        <taxon>Hippocastanoideae</taxon>
        <taxon>Acereae</taxon>
        <taxon>Acer</taxon>
    </lineage>
</organism>
<reference evidence="2" key="1">
    <citation type="journal article" date="2022" name="Plant J.">
        <title>Strategies of tolerance reflected in two North American maple genomes.</title>
        <authorList>
            <person name="McEvoy S.L."/>
            <person name="Sezen U.U."/>
            <person name="Trouern-Trend A."/>
            <person name="McMahon S.M."/>
            <person name="Schaberg P.G."/>
            <person name="Yang J."/>
            <person name="Wegrzyn J.L."/>
            <person name="Swenson N.G."/>
        </authorList>
    </citation>
    <scope>NUCLEOTIDE SEQUENCE</scope>
    <source>
        <strain evidence="2">NS2018</strain>
    </source>
</reference>
<dbReference type="Proteomes" id="UP001168877">
    <property type="component" value="Unassembled WGS sequence"/>
</dbReference>
<dbReference type="PANTHER" id="PTHR34145">
    <property type="entry name" value="OS02G0105600 PROTEIN"/>
    <property type="match status" value="1"/>
</dbReference>
<feature type="domain" description="At1g61320/AtMIF1 LRR" evidence="1">
    <location>
        <begin position="26"/>
        <end position="131"/>
    </location>
</feature>
<dbReference type="InterPro" id="IPR055357">
    <property type="entry name" value="LRR_At1g61320_AtMIF1"/>
</dbReference>
<gene>
    <name evidence="2" type="ORF">LWI29_015745</name>
</gene>
<dbReference type="AlphaFoldDB" id="A0AA39SVT0"/>
<sequence>MLSNSRLWSFLHYDEVRSIEIATLCIKKISLRFSKREPSCVIDISKSPLLKYLDLKDANFLDEEFDSIVSKYPLLENLFVSRCNFLEKVIISSIQLKKLKFVNCSSLKDIDIDTPNLVSFYYKVNSVPKSSINAPCSWDVRFENEGALNTRWFLYVKDFLGVNQIEDLFITLKSEKGSLQLYKNGWYVKSRSTIGDDEFTFPHKREENLIQQFATNVTSGWRAGDFKKMPFFLLRSTGARRSAL</sequence>